<protein>
    <submittedName>
        <fullName evidence="2">Peptidase</fullName>
    </submittedName>
</protein>
<organism evidence="2 3">
    <name type="scientific">Gallaecimonas xiamenensis 3-C-1</name>
    <dbReference type="NCBI Taxonomy" id="745411"/>
    <lineage>
        <taxon>Bacteria</taxon>
        <taxon>Pseudomonadati</taxon>
        <taxon>Pseudomonadota</taxon>
        <taxon>Gammaproteobacteria</taxon>
        <taxon>Enterobacterales</taxon>
        <taxon>Gallaecimonadaceae</taxon>
        <taxon>Gallaecimonas</taxon>
    </lineage>
</organism>
<keyword evidence="3" id="KW-1185">Reference proteome</keyword>
<name>K2JLJ7_9GAMM</name>
<accession>K2JLJ7</accession>
<dbReference type="Proteomes" id="UP000006755">
    <property type="component" value="Unassembled WGS sequence"/>
</dbReference>
<reference evidence="2 3" key="1">
    <citation type="journal article" date="2012" name="J. Bacteriol.">
        <title>Genome Sequence of Gallaecimonas xiamenensis Type Strain 3-C-1.</title>
        <authorList>
            <person name="Lai Q."/>
            <person name="Wang L."/>
            <person name="Wang W."/>
            <person name="Shao Z."/>
        </authorList>
    </citation>
    <scope>NUCLEOTIDE SEQUENCE [LARGE SCALE GENOMIC DNA]</scope>
    <source>
        <strain evidence="2 3">3-C-1</strain>
    </source>
</reference>
<sequence length="100" mass="10770">MKLNKTLPALFVLASASLFAKDMQTDDVLAVVNDGSIKPFDQLHADLLNAFPGARIKDAQLLALGEGYQYRLQIRTQDAQAKQVLMDAGSGQILGAQPLS</sequence>
<dbReference type="EMBL" id="AMRI01000017">
    <property type="protein sequence ID" value="EKE71414.1"/>
    <property type="molecule type" value="Genomic_DNA"/>
</dbReference>
<dbReference type="STRING" id="745411.B3C1_12299"/>
<evidence type="ECO:0000256" key="1">
    <source>
        <dbReference type="SAM" id="SignalP"/>
    </source>
</evidence>
<evidence type="ECO:0000313" key="2">
    <source>
        <dbReference type="EMBL" id="EKE71414.1"/>
    </source>
</evidence>
<dbReference type="AlphaFoldDB" id="K2JLJ7"/>
<comment type="caution">
    <text evidence="2">The sequence shown here is derived from an EMBL/GenBank/DDBJ whole genome shotgun (WGS) entry which is preliminary data.</text>
</comment>
<proteinExistence type="predicted"/>
<gene>
    <name evidence="2" type="ORF">B3C1_12299</name>
</gene>
<feature type="chain" id="PRO_5003859329" evidence="1">
    <location>
        <begin position="21"/>
        <end position="100"/>
    </location>
</feature>
<evidence type="ECO:0000313" key="3">
    <source>
        <dbReference type="Proteomes" id="UP000006755"/>
    </source>
</evidence>
<keyword evidence="1" id="KW-0732">Signal</keyword>
<dbReference type="OrthoDB" id="7067493at2"/>
<dbReference type="RefSeq" id="WP_008485177.1">
    <property type="nucleotide sequence ID" value="NZ_AMRI01000017.1"/>
</dbReference>
<feature type="signal peptide" evidence="1">
    <location>
        <begin position="1"/>
        <end position="20"/>
    </location>
</feature>